<dbReference type="CDD" id="cd06530">
    <property type="entry name" value="S26_SPase_I"/>
    <property type="match status" value="1"/>
</dbReference>
<dbReference type="GO" id="GO:0006465">
    <property type="term" value="P:signal peptide processing"/>
    <property type="evidence" value="ECO:0007669"/>
    <property type="project" value="UniProtKB-UniRule"/>
</dbReference>
<evidence type="ECO:0000256" key="10">
    <source>
        <dbReference type="ARBA" id="ARBA00023136"/>
    </source>
</evidence>
<feature type="transmembrane region" description="Helical" evidence="13">
    <location>
        <begin position="21"/>
        <end position="38"/>
    </location>
</feature>
<protein>
    <recommendedName>
        <fullName evidence="5 13">Signal peptidase complex catalytic subunit SEC11</fullName>
        <ecNumber evidence="4 13">3.4.21.89</ecNumber>
    </recommendedName>
</protein>
<evidence type="ECO:0000256" key="12">
    <source>
        <dbReference type="ARBA" id="ARBA00047037"/>
    </source>
</evidence>
<evidence type="ECO:0000256" key="6">
    <source>
        <dbReference type="ARBA" id="ARBA00022692"/>
    </source>
</evidence>
<name>A0AAF0J7I4_9BASI</name>
<comment type="function">
    <text evidence="11">Catalytic component of the signal peptidase complex (SPC) which catalyzes the cleavage of N-terminal signal sequences from nascent proteins as they are translocated into the lumen of the endoplasmic reticulum. Specifically cleaves N-terminal signal peptides that contain a hydrophobic alpha-helix (h-region) shorter than 18-20 amino acids.</text>
</comment>
<evidence type="ECO:0000313" key="14">
    <source>
        <dbReference type="EMBL" id="WFD35684.1"/>
    </source>
</evidence>
<keyword evidence="7 13" id="KW-0256">Endoplasmic reticulum</keyword>
<dbReference type="GO" id="GO:0004252">
    <property type="term" value="F:serine-type endopeptidase activity"/>
    <property type="evidence" value="ECO:0007669"/>
    <property type="project" value="InterPro"/>
</dbReference>
<reference evidence="14" key="1">
    <citation type="submission" date="2023-03" db="EMBL/GenBank/DDBJ databases">
        <title>Mating type loci evolution in Malassezia.</title>
        <authorList>
            <person name="Coelho M.A."/>
        </authorList>
    </citation>
    <scope>NUCLEOTIDE SEQUENCE</scope>
    <source>
        <strain evidence="14">CBS 11721</strain>
    </source>
</reference>
<dbReference type="EMBL" id="CP119879">
    <property type="protein sequence ID" value="WFD35684.1"/>
    <property type="molecule type" value="Genomic_DNA"/>
</dbReference>
<evidence type="ECO:0000313" key="15">
    <source>
        <dbReference type="Proteomes" id="UP001219933"/>
    </source>
</evidence>
<keyword evidence="13 14" id="KW-0378">Hydrolase</keyword>
<evidence type="ECO:0000256" key="8">
    <source>
        <dbReference type="ARBA" id="ARBA00022968"/>
    </source>
</evidence>
<evidence type="ECO:0000256" key="5">
    <source>
        <dbReference type="ARBA" id="ARBA00019685"/>
    </source>
</evidence>
<sequence length="177" mass="19796">MFGSQAEGARAVPWRKRVAQVVQLLYVVATALAIWRGLSVVTNTESPVVVVLSGSMEPGFQRGDLLFLTNYDSPIQVGEITVYRTTGSSVPIVHRVIETHYVENKNKQILLTKGDNNDDDDIVLYNGQRWLSSDDVIGRVRGYVPYLGYATILFNDFPILKYVVLGLMGISLLFERE</sequence>
<feature type="transmembrane region" description="Helical" evidence="13">
    <location>
        <begin position="146"/>
        <end position="174"/>
    </location>
</feature>
<evidence type="ECO:0000256" key="11">
    <source>
        <dbReference type="ARBA" id="ARBA00045533"/>
    </source>
</evidence>
<comment type="similarity">
    <text evidence="3 13">Belongs to the peptidase S26B family.</text>
</comment>
<evidence type="ECO:0000256" key="9">
    <source>
        <dbReference type="ARBA" id="ARBA00022989"/>
    </source>
</evidence>
<keyword evidence="6 13" id="KW-0812">Transmembrane</keyword>
<dbReference type="InterPro" id="IPR036286">
    <property type="entry name" value="LexA/Signal_pep-like_sf"/>
</dbReference>
<evidence type="ECO:0000256" key="13">
    <source>
        <dbReference type="RuleBase" id="RU362047"/>
    </source>
</evidence>
<organism evidence="14 15">
    <name type="scientific">Malassezia cuniculi</name>
    <dbReference type="NCBI Taxonomy" id="948313"/>
    <lineage>
        <taxon>Eukaryota</taxon>
        <taxon>Fungi</taxon>
        <taxon>Dikarya</taxon>
        <taxon>Basidiomycota</taxon>
        <taxon>Ustilaginomycotina</taxon>
        <taxon>Malasseziomycetes</taxon>
        <taxon>Malasseziales</taxon>
        <taxon>Malasseziaceae</taxon>
        <taxon>Malassezia</taxon>
    </lineage>
</organism>
<dbReference type="GO" id="GO:0005787">
    <property type="term" value="C:signal peptidase complex"/>
    <property type="evidence" value="ECO:0007669"/>
    <property type="project" value="TreeGrafter"/>
</dbReference>
<gene>
    <name evidence="14" type="primary">SEC11</name>
    <name evidence="14" type="ORF">MCUN1_002545</name>
</gene>
<dbReference type="GO" id="GO:0009003">
    <property type="term" value="F:signal peptidase activity"/>
    <property type="evidence" value="ECO:0007669"/>
    <property type="project" value="UniProtKB-EC"/>
</dbReference>
<accession>A0AAF0J7I4</accession>
<dbReference type="PRINTS" id="PR00728">
    <property type="entry name" value="SIGNALPTASE"/>
</dbReference>
<dbReference type="PANTHER" id="PTHR10806:SF6">
    <property type="entry name" value="SIGNAL PEPTIDASE COMPLEX CATALYTIC SUBUNIT SEC11"/>
    <property type="match status" value="1"/>
</dbReference>
<keyword evidence="13" id="KW-0645">Protease</keyword>
<dbReference type="PANTHER" id="PTHR10806">
    <property type="entry name" value="SIGNAL PEPTIDASE COMPLEX CATALYTIC SUBUNIT SEC11"/>
    <property type="match status" value="1"/>
</dbReference>
<dbReference type="NCBIfam" id="TIGR02228">
    <property type="entry name" value="sigpep_I_arch"/>
    <property type="match status" value="1"/>
</dbReference>
<dbReference type="Proteomes" id="UP001219933">
    <property type="component" value="Chromosome 3"/>
</dbReference>
<dbReference type="AlphaFoldDB" id="A0AAF0J7I4"/>
<comment type="subunit">
    <text evidence="12">Component of the signal peptidase complex (SPC) composed of a catalytic subunit SEC11 and three accessory subunits SPC1, SPC2 and SPC3. The complex induces a local thinning of the ER membrane which is used to measure the length of the signal peptide (SP) h-region of protein substrates. This ensures the selectivity of the complex towards h-regions shorter than 18-20 amino acids. SPC associates with the translocon complex.</text>
</comment>
<comment type="subcellular location">
    <subcellularLocation>
        <location evidence="2">Endoplasmic reticulum membrane</location>
        <topology evidence="2">Single-pass type II membrane protein</topology>
    </subcellularLocation>
</comment>
<dbReference type="InterPro" id="IPR019533">
    <property type="entry name" value="Peptidase_S26"/>
</dbReference>
<keyword evidence="9 13" id="KW-1133">Transmembrane helix</keyword>
<evidence type="ECO:0000256" key="7">
    <source>
        <dbReference type="ARBA" id="ARBA00022824"/>
    </source>
</evidence>
<dbReference type="EC" id="3.4.21.89" evidence="4 13"/>
<dbReference type="SUPFAM" id="SSF51306">
    <property type="entry name" value="LexA/Signal peptidase"/>
    <property type="match status" value="1"/>
</dbReference>
<keyword evidence="10 13" id="KW-0472">Membrane</keyword>
<evidence type="ECO:0000256" key="1">
    <source>
        <dbReference type="ARBA" id="ARBA00000677"/>
    </source>
</evidence>
<proteinExistence type="inferred from homology"/>
<evidence type="ECO:0000256" key="4">
    <source>
        <dbReference type="ARBA" id="ARBA00013208"/>
    </source>
</evidence>
<evidence type="ECO:0000256" key="2">
    <source>
        <dbReference type="ARBA" id="ARBA00004648"/>
    </source>
</evidence>
<keyword evidence="15" id="KW-1185">Reference proteome</keyword>
<keyword evidence="8 13" id="KW-0735">Signal-anchor</keyword>
<comment type="catalytic activity">
    <reaction evidence="1 13">
        <text>Cleavage of hydrophobic, N-terminal signal or leader sequences from secreted and periplasmic proteins.</text>
        <dbReference type="EC" id="3.4.21.89"/>
    </reaction>
</comment>
<dbReference type="InterPro" id="IPR001733">
    <property type="entry name" value="Peptidase_S26B"/>
</dbReference>
<evidence type="ECO:0000256" key="3">
    <source>
        <dbReference type="ARBA" id="ARBA00011035"/>
    </source>
</evidence>